<evidence type="ECO:0000313" key="32">
    <source>
        <dbReference type="RefSeq" id="XP_013410693.1"/>
    </source>
</evidence>
<proteinExistence type="inferred from homology"/>
<dbReference type="EC" id="1.3.8.5" evidence="16"/>
<evidence type="ECO:0000256" key="6">
    <source>
        <dbReference type="ARBA" id="ARBA00022553"/>
    </source>
</evidence>
<comment type="catalytic activity">
    <reaction evidence="22">
        <text>(2R)-2-methylbutanoyl-CoA + oxidized [electron-transfer flavoprotein] + H(+) = ethylacryloyl-CoA + reduced [electron-transfer flavoprotein]</text>
        <dbReference type="Rhea" id="RHEA:65296"/>
        <dbReference type="Rhea" id="RHEA-COMP:10685"/>
        <dbReference type="Rhea" id="RHEA-COMP:10686"/>
        <dbReference type="ChEBI" id="CHEBI:15378"/>
        <dbReference type="ChEBI" id="CHEBI:57692"/>
        <dbReference type="ChEBI" id="CHEBI:58307"/>
        <dbReference type="ChEBI" id="CHEBI:156439"/>
        <dbReference type="ChEBI" id="CHEBI:156440"/>
    </reaction>
    <physiologicalReaction direction="left-to-right" evidence="22">
        <dbReference type="Rhea" id="RHEA:65297"/>
    </physiologicalReaction>
</comment>
<dbReference type="InterPro" id="IPR009100">
    <property type="entry name" value="AcylCoA_DH/oxidase_NM_dom_sf"/>
</dbReference>
<feature type="domain" description="Acyl-CoA dehydrogenase/oxidase C-terminal" evidence="28">
    <location>
        <begin position="276"/>
        <end position="422"/>
    </location>
</feature>
<dbReference type="FunFam" id="1.20.140.10:FF:000002">
    <property type="entry name" value="Acyl-CoA dehydrogenase short/branched chain"/>
    <property type="match status" value="1"/>
</dbReference>
<dbReference type="Gene3D" id="2.40.110.10">
    <property type="entry name" value="Butyryl-CoA Dehydrogenase, subunit A, domain 2"/>
    <property type="match status" value="1"/>
</dbReference>
<dbReference type="CDD" id="cd01158">
    <property type="entry name" value="SCAD_SBCAD"/>
    <property type="match status" value="1"/>
</dbReference>
<dbReference type="PROSITE" id="PS00072">
    <property type="entry name" value="ACYL_COA_DH_1"/>
    <property type="match status" value="1"/>
</dbReference>
<comment type="cofactor">
    <cofactor evidence="1 27">
        <name>FAD</name>
        <dbReference type="ChEBI" id="CHEBI:57692"/>
    </cofactor>
</comment>
<evidence type="ECO:0000256" key="16">
    <source>
        <dbReference type="ARBA" id="ARBA00039036"/>
    </source>
</evidence>
<evidence type="ECO:0000259" key="29">
    <source>
        <dbReference type="Pfam" id="PF02770"/>
    </source>
</evidence>
<evidence type="ECO:0000256" key="17">
    <source>
        <dbReference type="ARBA" id="ARBA00039850"/>
    </source>
</evidence>
<comment type="catalytic activity">
    <reaction evidence="20">
        <text>2-methylbutanoyl-CoA + oxidized [electron-transfer flavoprotein] + H(+) = (2E)-2-methylbut-2-enoyl-CoA + reduced [electron-transfer flavoprotein]</text>
        <dbReference type="Rhea" id="RHEA:43780"/>
        <dbReference type="Rhea" id="RHEA-COMP:10685"/>
        <dbReference type="Rhea" id="RHEA-COMP:10686"/>
        <dbReference type="ChEBI" id="CHEBI:15378"/>
        <dbReference type="ChEBI" id="CHEBI:57336"/>
        <dbReference type="ChEBI" id="CHEBI:57337"/>
        <dbReference type="ChEBI" id="CHEBI:57692"/>
        <dbReference type="ChEBI" id="CHEBI:58307"/>
        <dbReference type="EC" id="1.3.8.5"/>
    </reaction>
    <physiologicalReaction direction="left-to-right" evidence="20">
        <dbReference type="Rhea" id="RHEA:43781"/>
    </physiologicalReaction>
</comment>
<dbReference type="InterPro" id="IPR013786">
    <property type="entry name" value="AcylCoA_DH/ox_N"/>
</dbReference>
<keyword evidence="14" id="KW-0496">Mitochondrion</keyword>
<comment type="catalytic activity">
    <reaction evidence="23">
        <text>butanoyl-CoA + oxidized [electron-transfer flavoprotein] + H(+) = (2E)-butenoyl-CoA + reduced [electron-transfer flavoprotein]</text>
        <dbReference type="Rhea" id="RHEA:24004"/>
        <dbReference type="Rhea" id="RHEA-COMP:10685"/>
        <dbReference type="Rhea" id="RHEA-COMP:10686"/>
        <dbReference type="ChEBI" id="CHEBI:15378"/>
        <dbReference type="ChEBI" id="CHEBI:57332"/>
        <dbReference type="ChEBI" id="CHEBI:57371"/>
        <dbReference type="ChEBI" id="CHEBI:57692"/>
        <dbReference type="ChEBI" id="CHEBI:58307"/>
    </reaction>
    <physiologicalReaction direction="left-to-right" evidence="23">
        <dbReference type="Rhea" id="RHEA:24005"/>
    </physiologicalReaction>
</comment>
<dbReference type="PANTHER" id="PTHR43884:SF1">
    <property type="entry name" value="SHORT_BRANCHED CHAIN SPECIFIC ACYL-COA DEHYDROGENASE, MITOCHONDRIAL"/>
    <property type="match status" value="1"/>
</dbReference>
<keyword evidence="8 27" id="KW-0274">FAD</keyword>
<comment type="pathway">
    <text evidence="15">Amino-acid degradation; L-isoleucine degradation.</text>
</comment>
<evidence type="ECO:0000256" key="13">
    <source>
        <dbReference type="ARBA" id="ARBA00023098"/>
    </source>
</evidence>
<dbReference type="FunCoup" id="A0A1S3JJZ6">
    <property type="interactions" value="1544"/>
</dbReference>
<dbReference type="FunFam" id="2.40.110.10:FF:000001">
    <property type="entry name" value="Acyl-CoA dehydrogenase, mitochondrial"/>
    <property type="match status" value="1"/>
</dbReference>
<gene>
    <name evidence="32" type="primary">LOC106173907</name>
</gene>
<comment type="catalytic activity">
    <reaction evidence="24">
        <text>hexanoyl-CoA + oxidized [electron-transfer flavoprotein] + H(+) = (2E)-hexenoyl-CoA + reduced [electron-transfer flavoprotein]</text>
        <dbReference type="Rhea" id="RHEA:43464"/>
        <dbReference type="Rhea" id="RHEA-COMP:10685"/>
        <dbReference type="Rhea" id="RHEA-COMP:10686"/>
        <dbReference type="ChEBI" id="CHEBI:15378"/>
        <dbReference type="ChEBI" id="CHEBI:57692"/>
        <dbReference type="ChEBI" id="CHEBI:58307"/>
        <dbReference type="ChEBI" id="CHEBI:62077"/>
        <dbReference type="ChEBI" id="CHEBI:62620"/>
    </reaction>
    <physiologicalReaction direction="left-to-right" evidence="24">
        <dbReference type="Rhea" id="RHEA:43465"/>
    </physiologicalReaction>
</comment>
<keyword evidence="9" id="KW-0276">Fatty acid metabolism</keyword>
<dbReference type="InterPro" id="IPR006089">
    <property type="entry name" value="Acyl-CoA_DH_CS"/>
</dbReference>
<dbReference type="KEGG" id="lak:106173907"/>
<dbReference type="PROSITE" id="PS00073">
    <property type="entry name" value="ACYL_COA_DH_2"/>
    <property type="match status" value="1"/>
</dbReference>
<evidence type="ECO:0000256" key="14">
    <source>
        <dbReference type="ARBA" id="ARBA00023128"/>
    </source>
</evidence>
<evidence type="ECO:0000256" key="10">
    <source>
        <dbReference type="ARBA" id="ARBA00022946"/>
    </source>
</evidence>
<dbReference type="InterPro" id="IPR006091">
    <property type="entry name" value="Acyl-CoA_Oxase/DH_mid-dom"/>
</dbReference>
<comment type="catalytic activity">
    <reaction evidence="21">
        <text>valproyl-CoA + oxidized [electron-transfer flavoprotein] + H(+) = (2E)-2-propylpent-2-enoyl-CoA + reduced [electron-transfer flavoprotein]</text>
        <dbReference type="Rhea" id="RHEA:65344"/>
        <dbReference type="Rhea" id="RHEA-COMP:10685"/>
        <dbReference type="Rhea" id="RHEA-COMP:10686"/>
        <dbReference type="ChEBI" id="CHEBI:15378"/>
        <dbReference type="ChEBI" id="CHEBI:57692"/>
        <dbReference type="ChEBI" id="CHEBI:58307"/>
        <dbReference type="ChEBI" id="CHEBI:156457"/>
        <dbReference type="ChEBI" id="CHEBI:156458"/>
    </reaction>
    <physiologicalReaction direction="left-to-right" evidence="21">
        <dbReference type="Rhea" id="RHEA:65345"/>
    </physiologicalReaction>
</comment>
<evidence type="ECO:0000256" key="11">
    <source>
        <dbReference type="ARBA" id="ARBA00022990"/>
    </source>
</evidence>
<evidence type="ECO:0000256" key="22">
    <source>
        <dbReference type="ARBA" id="ARBA00048592"/>
    </source>
</evidence>
<dbReference type="InterPro" id="IPR046373">
    <property type="entry name" value="Acyl-CoA_Oxase/DH_mid-dom_sf"/>
</dbReference>
<evidence type="ECO:0000256" key="18">
    <source>
        <dbReference type="ARBA" id="ARBA00041537"/>
    </source>
</evidence>
<dbReference type="GO" id="GO:0046395">
    <property type="term" value="P:carboxylic acid catabolic process"/>
    <property type="evidence" value="ECO:0007669"/>
    <property type="project" value="UniProtKB-ARBA"/>
</dbReference>
<feature type="domain" description="Acyl-CoA dehydrogenase/oxidase N-terminal" evidence="30">
    <location>
        <begin position="54"/>
        <end position="164"/>
    </location>
</feature>
<dbReference type="PANTHER" id="PTHR43884">
    <property type="entry name" value="ACYL-COA DEHYDROGENASE"/>
    <property type="match status" value="1"/>
</dbReference>
<evidence type="ECO:0000256" key="12">
    <source>
        <dbReference type="ARBA" id="ARBA00023002"/>
    </source>
</evidence>
<organism evidence="31 32">
    <name type="scientific">Lingula anatina</name>
    <name type="common">Brachiopod</name>
    <name type="synonym">Lingula unguis</name>
    <dbReference type="NCBI Taxonomy" id="7574"/>
    <lineage>
        <taxon>Eukaryota</taxon>
        <taxon>Metazoa</taxon>
        <taxon>Spiralia</taxon>
        <taxon>Lophotrochozoa</taxon>
        <taxon>Brachiopoda</taxon>
        <taxon>Linguliformea</taxon>
        <taxon>Lingulata</taxon>
        <taxon>Lingulida</taxon>
        <taxon>Linguloidea</taxon>
        <taxon>Lingulidae</taxon>
        <taxon>Lingula</taxon>
    </lineage>
</organism>
<comment type="subunit">
    <text evidence="5">Homotetramer.</text>
</comment>
<protein>
    <recommendedName>
        <fullName evidence="17">Short/branched chain specific acyl-CoA dehydrogenase, mitochondrial</fullName>
        <ecNumber evidence="16">1.3.8.5</ecNumber>
    </recommendedName>
    <alternativeName>
        <fullName evidence="19">2-methyl branched chain acyl-CoA dehydrogenase</fullName>
    </alternativeName>
    <alternativeName>
        <fullName evidence="18">2-methylbutyryl-coenzyme A dehydrogenase</fullName>
    </alternativeName>
</protein>
<dbReference type="Pfam" id="PF02770">
    <property type="entry name" value="Acyl-CoA_dh_M"/>
    <property type="match status" value="1"/>
</dbReference>
<dbReference type="InterPro" id="IPR037069">
    <property type="entry name" value="AcylCoA_DH/ox_N_sf"/>
</dbReference>
<evidence type="ECO:0000313" key="31">
    <source>
        <dbReference type="Proteomes" id="UP000085678"/>
    </source>
</evidence>
<evidence type="ECO:0000256" key="3">
    <source>
        <dbReference type="ARBA" id="ARBA00005198"/>
    </source>
</evidence>
<reference evidence="32" key="1">
    <citation type="submission" date="2025-08" db="UniProtKB">
        <authorList>
            <consortium name="RefSeq"/>
        </authorList>
    </citation>
    <scope>IDENTIFICATION</scope>
    <source>
        <tissue evidence="32">Gonads</tissue>
    </source>
</reference>
<dbReference type="Gene3D" id="1.20.140.10">
    <property type="entry name" value="Butyryl-CoA Dehydrogenase, subunit A, domain 3"/>
    <property type="match status" value="1"/>
</dbReference>
<keyword evidence="11" id="KW-0007">Acetylation</keyword>
<comment type="similarity">
    <text evidence="4 27">Belongs to the acyl-CoA dehydrogenase family.</text>
</comment>
<evidence type="ECO:0000256" key="27">
    <source>
        <dbReference type="RuleBase" id="RU362125"/>
    </source>
</evidence>
<evidence type="ECO:0000256" key="7">
    <source>
        <dbReference type="ARBA" id="ARBA00022630"/>
    </source>
</evidence>
<evidence type="ECO:0000259" key="30">
    <source>
        <dbReference type="Pfam" id="PF02771"/>
    </source>
</evidence>
<evidence type="ECO:0000256" key="5">
    <source>
        <dbReference type="ARBA" id="ARBA00011881"/>
    </source>
</evidence>
<evidence type="ECO:0000256" key="21">
    <source>
        <dbReference type="ARBA" id="ARBA00048307"/>
    </source>
</evidence>
<dbReference type="AlphaFoldDB" id="A0A1S3JJZ6"/>
<dbReference type="FunFam" id="1.10.540.10:FF:000012">
    <property type="entry name" value="Acyl-CoA dehydrogenase short/branched chain"/>
    <property type="match status" value="1"/>
</dbReference>
<evidence type="ECO:0000256" key="20">
    <source>
        <dbReference type="ARBA" id="ARBA00048235"/>
    </source>
</evidence>
<evidence type="ECO:0000256" key="19">
    <source>
        <dbReference type="ARBA" id="ARBA00042821"/>
    </source>
</evidence>
<dbReference type="Pfam" id="PF02771">
    <property type="entry name" value="Acyl-CoA_dh_N"/>
    <property type="match status" value="1"/>
</dbReference>
<evidence type="ECO:0000256" key="24">
    <source>
        <dbReference type="ARBA" id="ARBA00049192"/>
    </source>
</evidence>
<evidence type="ECO:0000256" key="15">
    <source>
        <dbReference type="ARBA" id="ARBA00037895"/>
    </source>
</evidence>
<dbReference type="GO" id="GO:0050660">
    <property type="term" value="F:flavin adenine dinucleotide binding"/>
    <property type="evidence" value="ECO:0007669"/>
    <property type="project" value="InterPro"/>
</dbReference>
<accession>A0A1S3JJZ6</accession>
<dbReference type="Proteomes" id="UP000085678">
    <property type="component" value="Unplaced"/>
</dbReference>
<dbReference type="GO" id="GO:0005759">
    <property type="term" value="C:mitochondrial matrix"/>
    <property type="evidence" value="ECO:0007669"/>
    <property type="project" value="UniProtKB-SubCell"/>
</dbReference>
<evidence type="ECO:0000256" key="4">
    <source>
        <dbReference type="ARBA" id="ARBA00009347"/>
    </source>
</evidence>
<evidence type="ECO:0000256" key="23">
    <source>
        <dbReference type="ARBA" id="ARBA00049096"/>
    </source>
</evidence>
<dbReference type="InterPro" id="IPR009075">
    <property type="entry name" value="AcylCo_DH/oxidase_C"/>
</dbReference>
<evidence type="ECO:0000256" key="2">
    <source>
        <dbReference type="ARBA" id="ARBA00004305"/>
    </source>
</evidence>
<sequence>MFTSLLRRVLQPKKIIQTSRRNLFASQQLFSPTKSDNLPEHSDEVLHAPLYMFTEEETMMKETVAKLAKDKIEPLVREMDEKSQMDPSVIKALFENGLMGIEIDAEYGGTHSTFFSSILVIEELARVDPAVSVCCDVQNTVVNALLLNYGNQEQKQKYLPRLATDMIGSFCLSEAESGSDAFALKTSAVKVGEDYVINGNKMWITNAEHAGVFLVMANAKPTEGYKGITCFIVDRETDGVTIGKKEDKLGIRASSTCPVHFDHVKVPESNIVGTFGHGYKYAISMLNEGRIGIGAQMLGLAEGCIDHVIPYTMERKQFGRSIWNYQAMQHQIAEVQTKIEAAKLLIYNAARLKEAGMPFVKEASMAKYFASEVASVTTSKCIEWMGGVGFTKDYPVEKYYRDCKIGTIYEGTTNIQLNTIAKCIAQERQG</sequence>
<keyword evidence="13" id="KW-0443">Lipid metabolism</keyword>
<evidence type="ECO:0000256" key="1">
    <source>
        <dbReference type="ARBA" id="ARBA00001974"/>
    </source>
</evidence>
<evidence type="ECO:0000256" key="25">
    <source>
        <dbReference type="ARBA" id="ARBA00049552"/>
    </source>
</evidence>
<evidence type="ECO:0000259" key="28">
    <source>
        <dbReference type="Pfam" id="PF00441"/>
    </source>
</evidence>
<comment type="catalytic activity">
    <reaction evidence="26">
        <text>2-methylpropanoyl-CoA + oxidized [electron-transfer flavoprotein] + H(+) = 2-methylpropenoyl-CoA + reduced [electron-transfer flavoprotein]</text>
        <dbReference type="Rhea" id="RHEA:44180"/>
        <dbReference type="Rhea" id="RHEA-COMP:10685"/>
        <dbReference type="Rhea" id="RHEA-COMP:10686"/>
        <dbReference type="ChEBI" id="CHEBI:15378"/>
        <dbReference type="ChEBI" id="CHEBI:57338"/>
        <dbReference type="ChEBI" id="CHEBI:57692"/>
        <dbReference type="ChEBI" id="CHEBI:58307"/>
        <dbReference type="ChEBI" id="CHEBI:62500"/>
    </reaction>
    <physiologicalReaction direction="left-to-right" evidence="26">
        <dbReference type="Rhea" id="RHEA:44181"/>
    </physiologicalReaction>
</comment>
<dbReference type="GO" id="GO:0003853">
    <property type="term" value="F:short-chain 2-methyl fatty acyl-CoA dehydrogenase activity"/>
    <property type="evidence" value="ECO:0007669"/>
    <property type="project" value="UniProtKB-EC"/>
</dbReference>
<evidence type="ECO:0000256" key="9">
    <source>
        <dbReference type="ARBA" id="ARBA00022832"/>
    </source>
</evidence>
<dbReference type="OrthoDB" id="10262177at2759"/>
<evidence type="ECO:0000256" key="8">
    <source>
        <dbReference type="ARBA" id="ARBA00022827"/>
    </source>
</evidence>
<name>A0A1S3JJZ6_LINAN</name>
<comment type="pathway">
    <text evidence="3">Lipid metabolism; mitochondrial fatty acid beta-oxidation.</text>
</comment>
<dbReference type="STRING" id="7574.A0A1S3JJZ6"/>
<feature type="domain" description="Acyl-CoA oxidase/dehydrogenase middle" evidence="29">
    <location>
        <begin position="169"/>
        <end position="264"/>
    </location>
</feature>
<dbReference type="RefSeq" id="XP_013410693.1">
    <property type="nucleotide sequence ID" value="XM_013555239.1"/>
</dbReference>
<evidence type="ECO:0000256" key="26">
    <source>
        <dbReference type="ARBA" id="ARBA00051903"/>
    </source>
</evidence>
<dbReference type="SUPFAM" id="SSF56645">
    <property type="entry name" value="Acyl-CoA dehydrogenase NM domain-like"/>
    <property type="match status" value="1"/>
</dbReference>
<dbReference type="InterPro" id="IPR036250">
    <property type="entry name" value="AcylCo_DH-like_C"/>
</dbReference>
<dbReference type="GeneID" id="106173907"/>
<dbReference type="Gene3D" id="1.10.540.10">
    <property type="entry name" value="Acyl-CoA dehydrogenase/oxidase, N-terminal domain"/>
    <property type="match status" value="1"/>
</dbReference>
<comment type="catalytic activity">
    <reaction evidence="25">
        <text>(2S)-2-methylbutanoyl-CoA + oxidized [electron-transfer flavoprotein] + H(+) = (2E)-2-methylbut-2-enoyl-CoA + reduced [electron-transfer flavoprotein]</text>
        <dbReference type="Rhea" id="RHEA:48256"/>
        <dbReference type="Rhea" id="RHEA-COMP:10685"/>
        <dbReference type="Rhea" id="RHEA-COMP:10686"/>
        <dbReference type="ChEBI" id="CHEBI:15378"/>
        <dbReference type="ChEBI" id="CHEBI:57337"/>
        <dbReference type="ChEBI" id="CHEBI:57692"/>
        <dbReference type="ChEBI" id="CHEBI:58307"/>
        <dbReference type="ChEBI" id="CHEBI:88166"/>
    </reaction>
    <physiologicalReaction direction="left-to-right" evidence="25">
        <dbReference type="Rhea" id="RHEA:48257"/>
    </physiologicalReaction>
</comment>
<keyword evidence="10" id="KW-0809">Transit peptide</keyword>
<keyword evidence="7 27" id="KW-0285">Flavoprotein</keyword>
<dbReference type="GO" id="GO:0006631">
    <property type="term" value="P:fatty acid metabolic process"/>
    <property type="evidence" value="ECO:0007669"/>
    <property type="project" value="UniProtKB-KW"/>
</dbReference>
<dbReference type="SUPFAM" id="SSF47203">
    <property type="entry name" value="Acyl-CoA dehydrogenase C-terminal domain-like"/>
    <property type="match status" value="1"/>
</dbReference>
<keyword evidence="12 27" id="KW-0560">Oxidoreductase</keyword>
<dbReference type="InParanoid" id="A0A1S3JJZ6"/>
<comment type="subcellular location">
    <subcellularLocation>
        <location evidence="2">Mitochondrion matrix</location>
    </subcellularLocation>
</comment>
<keyword evidence="6" id="KW-0597">Phosphoprotein</keyword>
<keyword evidence="31" id="KW-1185">Reference proteome</keyword>
<dbReference type="Pfam" id="PF00441">
    <property type="entry name" value="Acyl-CoA_dh_1"/>
    <property type="match status" value="1"/>
</dbReference>